<dbReference type="Proteomes" id="UP000663720">
    <property type="component" value="Chromosome"/>
</dbReference>
<organism evidence="1 2">
    <name type="scientific">Desulfonema limicola</name>
    <dbReference type="NCBI Taxonomy" id="45656"/>
    <lineage>
        <taxon>Bacteria</taxon>
        <taxon>Pseudomonadati</taxon>
        <taxon>Thermodesulfobacteriota</taxon>
        <taxon>Desulfobacteria</taxon>
        <taxon>Desulfobacterales</taxon>
        <taxon>Desulfococcaceae</taxon>
        <taxon>Desulfonema</taxon>
    </lineage>
</organism>
<dbReference type="EMBL" id="CP061799">
    <property type="protein sequence ID" value="QTA79005.1"/>
    <property type="molecule type" value="Genomic_DNA"/>
</dbReference>
<evidence type="ECO:0000313" key="1">
    <source>
        <dbReference type="EMBL" id="QTA79005.1"/>
    </source>
</evidence>
<keyword evidence="2" id="KW-1185">Reference proteome</keyword>
<sequence>MVTAGAEFSLNISCNLFSCGRINNLYLNFRTPDMECLIL</sequence>
<dbReference type="KEGG" id="dli:dnl_12520"/>
<name>A0A975GFB1_9BACT</name>
<gene>
    <name evidence="1" type="ORF">dnl_12520</name>
</gene>
<protein>
    <submittedName>
        <fullName evidence="1">Uncharacterized protein</fullName>
    </submittedName>
</protein>
<accession>A0A975GFB1</accession>
<reference evidence="1" key="1">
    <citation type="journal article" date="2021" name="Microb. Physiol.">
        <title>Proteogenomic Insights into the Physiology of Marine, Sulfate-Reducing, Filamentous Desulfonema limicola and Desulfonema magnum.</title>
        <authorList>
            <person name="Schnaars V."/>
            <person name="Wohlbrand L."/>
            <person name="Scheve S."/>
            <person name="Hinrichs C."/>
            <person name="Reinhardt R."/>
            <person name="Rabus R."/>
        </authorList>
    </citation>
    <scope>NUCLEOTIDE SEQUENCE</scope>
    <source>
        <strain evidence="1">5ac10</strain>
    </source>
</reference>
<dbReference type="AlphaFoldDB" id="A0A975GFB1"/>
<evidence type="ECO:0000313" key="2">
    <source>
        <dbReference type="Proteomes" id="UP000663720"/>
    </source>
</evidence>
<proteinExistence type="predicted"/>